<comment type="caution">
    <text evidence="2">The sequence shown here is derived from an EMBL/GenBank/DDBJ whole genome shotgun (WGS) entry which is preliminary data.</text>
</comment>
<proteinExistence type="predicted"/>
<dbReference type="RefSeq" id="WP_161023612.1">
    <property type="nucleotide sequence ID" value="NZ_WWCJ01000001.1"/>
</dbReference>
<protein>
    <recommendedName>
        <fullName evidence="4">Lipoprotein</fullName>
    </recommendedName>
</protein>
<feature type="signal peptide" evidence="1">
    <location>
        <begin position="1"/>
        <end position="22"/>
    </location>
</feature>
<gene>
    <name evidence="2" type="ORF">GTP41_00595</name>
</gene>
<evidence type="ECO:0000313" key="3">
    <source>
        <dbReference type="Proteomes" id="UP000448575"/>
    </source>
</evidence>
<dbReference type="EMBL" id="WWCJ01000001">
    <property type="protein sequence ID" value="MYN00589.1"/>
    <property type="molecule type" value="Genomic_DNA"/>
</dbReference>
<dbReference type="PROSITE" id="PS51257">
    <property type="entry name" value="PROKAR_LIPOPROTEIN"/>
    <property type="match status" value="1"/>
</dbReference>
<dbReference type="AlphaFoldDB" id="A0A6N9HAV6"/>
<organism evidence="2 3">
    <name type="scientific">Pseudoduganella guangdongensis</name>
    <dbReference type="NCBI Taxonomy" id="2692179"/>
    <lineage>
        <taxon>Bacteria</taxon>
        <taxon>Pseudomonadati</taxon>
        <taxon>Pseudomonadota</taxon>
        <taxon>Betaproteobacteria</taxon>
        <taxon>Burkholderiales</taxon>
        <taxon>Oxalobacteraceae</taxon>
        <taxon>Telluria group</taxon>
        <taxon>Pseudoduganella</taxon>
    </lineage>
</organism>
<name>A0A6N9HAV6_9BURK</name>
<reference evidence="2 3" key="1">
    <citation type="submission" date="2019-12" db="EMBL/GenBank/DDBJ databases">
        <title>Novel species isolated from a subtropical stream in China.</title>
        <authorList>
            <person name="Lu H."/>
        </authorList>
    </citation>
    <scope>NUCLEOTIDE SEQUENCE [LARGE SCALE GENOMIC DNA]</scope>
    <source>
        <strain evidence="2 3">DS3</strain>
    </source>
</reference>
<evidence type="ECO:0000313" key="2">
    <source>
        <dbReference type="EMBL" id="MYN00589.1"/>
    </source>
</evidence>
<evidence type="ECO:0000256" key="1">
    <source>
        <dbReference type="SAM" id="SignalP"/>
    </source>
</evidence>
<accession>A0A6N9HAV6</accession>
<sequence>MKAKLFGAALLAVALAGCGGKASFTISGTVFGLTSDGLVLENNGSDPLKVPAGASSFSFPNSISYGTMYNVSVKSSPAYMVCEVAGTSGQGSAGHTTSINVVVNCAQKTFALGGTITNLTGDGLTIINGSFGSPLSITKGAPTFTFGNIPVGQTYGLTIKDQPAGQVCTLSNGTGVMGDYERRDVKIDCVAKI</sequence>
<keyword evidence="1" id="KW-0732">Signal</keyword>
<keyword evidence="3" id="KW-1185">Reference proteome</keyword>
<feature type="chain" id="PRO_5027110702" description="Lipoprotein" evidence="1">
    <location>
        <begin position="23"/>
        <end position="193"/>
    </location>
</feature>
<dbReference type="Proteomes" id="UP000448575">
    <property type="component" value="Unassembled WGS sequence"/>
</dbReference>
<evidence type="ECO:0008006" key="4">
    <source>
        <dbReference type="Google" id="ProtNLM"/>
    </source>
</evidence>